<dbReference type="RefSeq" id="WP_012964257.1">
    <property type="nucleotide sequence ID" value="NC_013799.1"/>
</dbReference>
<dbReference type="KEGG" id="hte:Hydth_1617"/>
<dbReference type="Proteomes" id="UP000002574">
    <property type="component" value="Chromosome"/>
</dbReference>
<reference evidence="1 2" key="1">
    <citation type="journal article" date="2010" name="J. Bacteriol.">
        <title>Complete genome sequence of the thermophilic, obligately chemolithoautotrophic hydrogen-oxidizing bacterium Hydrogenobacter thermophilus TK-6.</title>
        <authorList>
            <person name="Arai H."/>
            <person name="Kanbe H."/>
            <person name="Ishii M."/>
            <person name="Igarashi Y."/>
        </authorList>
    </citation>
    <scope>NUCLEOTIDE SEQUENCE [LARGE SCALE GENOMIC DNA]</scope>
    <source>
        <strain evidence="2">DSM 6534 / IAM 12695 / TK-6 [Tokyo]</strain>
    </source>
</reference>
<proteinExistence type="predicted"/>
<evidence type="ECO:0000313" key="1">
    <source>
        <dbReference type="EMBL" id="BAI70077.1"/>
    </source>
</evidence>
<dbReference type="OrthoDB" id="15142at2"/>
<dbReference type="EMBL" id="AP011112">
    <property type="protein sequence ID" value="BAI70077.1"/>
    <property type="molecule type" value="Genomic_DNA"/>
</dbReference>
<keyword evidence="2" id="KW-1185">Reference proteome</keyword>
<evidence type="ECO:0000313" key="2">
    <source>
        <dbReference type="Proteomes" id="UP000002574"/>
    </source>
</evidence>
<name>D3DJS5_HYDTT</name>
<organism evidence="1 2">
    <name type="scientific">Hydrogenobacter thermophilus (strain DSM 6534 / IAM 12695 / TK-6)</name>
    <dbReference type="NCBI Taxonomy" id="608538"/>
    <lineage>
        <taxon>Bacteria</taxon>
        <taxon>Pseudomonadati</taxon>
        <taxon>Aquificota</taxon>
        <taxon>Aquificia</taxon>
        <taxon>Aquificales</taxon>
        <taxon>Aquificaceae</taxon>
        <taxon>Hydrogenobacter</taxon>
    </lineage>
</organism>
<protein>
    <submittedName>
        <fullName evidence="1">Uncharacterized protein</fullName>
    </submittedName>
</protein>
<sequence length="152" mass="18034">MGLFVEDLLNFGNLMDAEIEIKLTEDILKKAYPNLTFELGDGLLRIYVERRGLIFKKRHELRLLEDARNVKSNRDEGRRYIFMKALVKDIPEDMLKGEEFLKDGEYLGMDVWPCVKLTEVYDKIPRQFKERLTITRYKVKKDGLSVFLRVEK</sequence>
<gene>
    <name evidence="1" type="ordered locus">HTH_1629</name>
</gene>
<accession>D3DJS5</accession>
<dbReference type="AlphaFoldDB" id="D3DJS5"/>
<dbReference type="KEGG" id="hth:HTH_1629"/>
<dbReference type="STRING" id="608538.HTH_1629"/>